<dbReference type="AlphaFoldDB" id="A0A8W8LZ53"/>
<dbReference type="Proteomes" id="UP000005408">
    <property type="component" value="Unassembled WGS sequence"/>
</dbReference>
<keyword evidence="4" id="KW-1185">Reference proteome</keyword>
<sequence length="360" mass="40042">MSLIHCVLSFTGISIVMILIYTYGLRETRAEALGADCDVNQGVPLGRVKVITFNGSAPLNVSCNDMTFRSTDQHMLCIRNRIFNDPDCAVNLQFTDTKSGQVGTFNCNQSEIFCTKPNGTLHIQFGPRDNKSPRNALLTLILYTKNGPLPEKENNTSGINCNVTWNVPFGRTYLINFNGSAPNSCNELKFRSTGQHKLCIKSQLFQDPDCAVNLRLNDTKSGQVETFTCNKTETFCTKPNGTLHIQFGPRDNKSPSGSWLNLILYTKNETLPGKADDETDWELLTILLRILIPLFFFLVFGVVSGVCIYMHRKKRRAQYMGKSADGSTPTPFSFGSPALENYPTAPPPQQFSSSEPAKSY</sequence>
<proteinExistence type="predicted"/>
<feature type="compositionally biased region" description="Polar residues" evidence="1">
    <location>
        <begin position="350"/>
        <end position="360"/>
    </location>
</feature>
<keyword evidence="2" id="KW-0812">Transmembrane</keyword>
<evidence type="ECO:0000313" key="4">
    <source>
        <dbReference type="Proteomes" id="UP000005408"/>
    </source>
</evidence>
<organism evidence="3 4">
    <name type="scientific">Magallana gigas</name>
    <name type="common">Pacific oyster</name>
    <name type="synonym">Crassostrea gigas</name>
    <dbReference type="NCBI Taxonomy" id="29159"/>
    <lineage>
        <taxon>Eukaryota</taxon>
        <taxon>Metazoa</taxon>
        <taxon>Spiralia</taxon>
        <taxon>Lophotrochozoa</taxon>
        <taxon>Mollusca</taxon>
        <taxon>Bivalvia</taxon>
        <taxon>Autobranchia</taxon>
        <taxon>Pteriomorphia</taxon>
        <taxon>Ostreida</taxon>
        <taxon>Ostreoidea</taxon>
        <taxon>Ostreidae</taxon>
        <taxon>Magallana</taxon>
    </lineage>
</organism>
<keyword evidence="2" id="KW-0472">Membrane</keyword>
<evidence type="ECO:0000256" key="1">
    <source>
        <dbReference type="SAM" id="MobiDB-lite"/>
    </source>
</evidence>
<feature type="transmembrane region" description="Helical" evidence="2">
    <location>
        <begin position="7"/>
        <end position="25"/>
    </location>
</feature>
<reference evidence="3" key="1">
    <citation type="submission" date="2022-08" db="UniProtKB">
        <authorList>
            <consortium name="EnsemblMetazoa"/>
        </authorList>
    </citation>
    <scope>IDENTIFICATION</scope>
    <source>
        <strain evidence="3">05x7-T-G4-1.051#20</strain>
    </source>
</reference>
<feature type="region of interest" description="Disordered" evidence="1">
    <location>
        <begin position="320"/>
        <end position="360"/>
    </location>
</feature>
<feature type="transmembrane region" description="Helical" evidence="2">
    <location>
        <begin position="286"/>
        <end position="310"/>
    </location>
</feature>
<name>A0A8W8LZ53_MAGGI</name>
<dbReference type="EnsemblMetazoa" id="G29793.2">
    <property type="protein sequence ID" value="G29793.2:cds"/>
    <property type="gene ID" value="G29793"/>
</dbReference>
<accession>A0A8W8LZ53</accession>
<keyword evidence="2" id="KW-1133">Transmembrane helix</keyword>
<evidence type="ECO:0000256" key="2">
    <source>
        <dbReference type="SAM" id="Phobius"/>
    </source>
</evidence>
<protein>
    <submittedName>
        <fullName evidence="3">Uncharacterized protein</fullName>
    </submittedName>
</protein>
<evidence type="ECO:0000313" key="3">
    <source>
        <dbReference type="EnsemblMetazoa" id="G29793.2:cds"/>
    </source>
</evidence>